<organism evidence="1 2">
    <name type="scientific">Tegillarca granosa</name>
    <name type="common">Malaysian cockle</name>
    <name type="synonym">Anadara granosa</name>
    <dbReference type="NCBI Taxonomy" id="220873"/>
    <lineage>
        <taxon>Eukaryota</taxon>
        <taxon>Metazoa</taxon>
        <taxon>Spiralia</taxon>
        <taxon>Lophotrochozoa</taxon>
        <taxon>Mollusca</taxon>
        <taxon>Bivalvia</taxon>
        <taxon>Autobranchia</taxon>
        <taxon>Pteriomorphia</taxon>
        <taxon>Arcoida</taxon>
        <taxon>Arcoidea</taxon>
        <taxon>Arcidae</taxon>
        <taxon>Tegillarca</taxon>
    </lineage>
</organism>
<proteinExistence type="predicted"/>
<comment type="caution">
    <text evidence="1">The sequence shown here is derived from an EMBL/GenBank/DDBJ whole genome shotgun (WGS) entry which is preliminary data.</text>
</comment>
<protein>
    <submittedName>
        <fullName evidence="1">Uncharacterized protein</fullName>
    </submittedName>
</protein>
<dbReference type="Proteomes" id="UP001217089">
    <property type="component" value="Unassembled WGS sequence"/>
</dbReference>
<accession>A0ABQ9DWL6</accession>
<name>A0ABQ9DWL6_TEGGR</name>
<dbReference type="EMBL" id="JARBDR010000923">
    <property type="protein sequence ID" value="KAJ8297444.1"/>
    <property type="molecule type" value="Genomic_DNA"/>
</dbReference>
<gene>
    <name evidence="1" type="ORF">KUTeg_023975</name>
</gene>
<keyword evidence="2" id="KW-1185">Reference proteome</keyword>
<evidence type="ECO:0000313" key="1">
    <source>
        <dbReference type="EMBL" id="KAJ8297444.1"/>
    </source>
</evidence>
<sequence length="233" mass="26659">MHPDTPAVQLAGKCFKQTPTEVEKPIGCQDDFRLYTLYNKHSCATCSERDSEKSFESQGKSREIPQKPHTYSLCTNWQYCRITKTCCFGYLFGRSHHSSRTDSNEIVLSGPKNVVMVKFMLTNQIQSDLQSFRKVNIVTTRVLTVFMLAYKRTIKDKRNKDGINSRCMYMCGLYGHRFSVLSCKTSGKSVCASLSFRVRVCFPRSLTVDISVLLYIVTNSTKIVTNRTEYVKT</sequence>
<evidence type="ECO:0000313" key="2">
    <source>
        <dbReference type="Proteomes" id="UP001217089"/>
    </source>
</evidence>
<reference evidence="1 2" key="1">
    <citation type="submission" date="2022-12" db="EMBL/GenBank/DDBJ databases">
        <title>Chromosome-level genome of Tegillarca granosa.</title>
        <authorList>
            <person name="Kim J."/>
        </authorList>
    </citation>
    <scope>NUCLEOTIDE SEQUENCE [LARGE SCALE GENOMIC DNA]</scope>
    <source>
        <strain evidence="1">Teg-2019</strain>
        <tissue evidence="1">Adductor muscle</tissue>
    </source>
</reference>